<evidence type="ECO:0000313" key="3">
    <source>
        <dbReference type="WBParaSite" id="sdigi.contig462.g8482.t1"/>
    </source>
</evidence>
<feature type="region of interest" description="Disordered" evidence="1">
    <location>
        <begin position="1"/>
        <end position="25"/>
    </location>
</feature>
<proteinExistence type="predicted"/>
<evidence type="ECO:0000313" key="2">
    <source>
        <dbReference type="Proteomes" id="UP000887581"/>
    </source>
</evidence>
<name>A0A915PUS7_9BILA</name>
<keyword evidence="2" id="KW-1185">Reference proteome</keyword>
<dbReference type="Proteomes" id="UP000887581">
    <property type="component" value="Unplaced"/>
</dbReference>
<reference evidence="3" key="1">
    <citation type="submission" date="2022-11" db="UniProtKB">
        <authorList>
            <consortium name="WormBaseParasite"/>
        </authorList>
    </citation>
    <scope>IDENTIFICATION</scope>
</reference>
<accession>A0A915PUS7</accession>
<sequence length="72" mass="8018">MKRENPVDMDETTEDEDGSASKNFNNAIIETDDGTRIHFDGNLNDDGMMDFECATNSEICIISIGKSITIRD</sequence>
<feature type="compositionally biased region" description="Acidic residues" evidence="1">
    <location>
        <begin position="7"/>
        <end position="18"/>
    </location>
</feature>
<organism evidence="2 3">
    <name type="scientific">Setaria digitata</name>
    <dbReference type="NCBI Taxonomy" id="48799"/>
    <lineage>
        <taxon>Eukaryota</taxon>
        <taxon>Metazoa</taxon>
        <taxon>Ecdysozoa</taxon>
        <taxon>Nematoda</taxon>
        <taxon>Chromadorea</taxon>
        <taxon>Rhabditida</taxon>
        <taxon>Spirurina</taxon>
        <taxon>Spiruromorpha</taxon>
        <taxon>Filarioidea</taxon>
        <taxon>Setariidae</taxon>
        <taxon>Setaria</taxon>
    </lineage>
</organism>
<protein>
    <submittedName>
        <fullName evidence="3">Uncharacterized protein</fullName>
    </submittedName>
</protein>
<dbReference type="AlphaFoldDB" id="A0A915PUS7"/>
<evidence type="ECO:0000256" key="1">
    <source>
        <dbReference type="SAM" id="MobiDB-lite"/>
    </source>
</evidence>
<dbReference type="WBParaSite" id="sdigi.contig462.g8482.t1">
    <property type="protein sequence ID" value="sdigi.contig462.g8482.t1"/>
    <property type="gene ID" value="sdigi.contig462.g8482"/>
</dbReference>